<accession>A0A0S4QJD7</accession>
<sequence length="96" mass="9939">MSDMLSAPKRATRAGSIPDTALTIREEGTGPYRYVTVTVPDGVHPATLAAALRTLPIACTLASMVDGELSFKVIGHDEEDADWKAVGAALGARTGG</sequence>
<evidence type="ECO:0000313" key="2">
    <source>
        <dbReference type="Proteomes" id="UP000198802"/>
    </source>
</evidence>
<reference evidence="2" key="1">
    <citation type="submission" date="2015-11" db="EMBL/GenBank/DDBJ databases">
        <authorList>
            <person name="Varghese N."/>
        </authorList>
    </citation>
    <scope>NUCLEOTIDE SEQUENCE [LARGE SCALE GENOMIC DNA]</scope>
    <source>
        <strain evidence="2">DSM 45899</strain>
    </source>
</reference>
<dbReference type="AlphaFoldDB" id="A0A0S4QJD7"/>
<organism evidence="1 2">
    <name type="scientific">Parafrankia irregularis</name>
    <dbReference type="NCBI Taxonomy" id="795642"/>
    <lineage>
        <taxon>Bacteria</taxon>
        <taxon>Bacillati</taxon>
        <taxon>Actinomycetota</taxon>
        <taxon>Actinomycetes</taxon>
        <taxon>Frankiales</taxon>
        <taxon>Frankiaceae</taxon>
        <taxon>Parafrankia</taxon>
    </lineage>
</organism>
<dbReference type="Proteomes" id="UP000198802">
    <property type="component" value="Unassembled WGS sequence"/>
</dbReference>
<dbReference type="EMBL" id="FAOZ01000005">
    <property type="protein sequence ID" value="CUU55390.1"/>
    <property type="molecule type" value="Genomic_DNA"/>
</dbReference>
<name>A0A0S4QJD7_9ACTN</name>
<keyword evidence="2" id="KW-1185">Reference proteome</keyword>
<protein>
    <submittedName>
        <fullName evidence="1">Uncharacterized protein</fullName>
    </submittedName>
</protein>
<gene>
    <name evidence="1" type="ORF">Ga0074812_10539</name>
</gene>
<proteinExistence type="predicted"/>
<evidence type="ECO:0000313" key="1">
    <source>
        <dbReference type="EMBL" id="CUU55390.1"/>
    </source>
</evidence>